<protein>
    <submittedName>
        <fullName evidence="4">Insulinase family protein</fullName>
    </submittedName>
</protein>
<gene>
    <name evidence="4" type="ORF">ENV30_06080</name>
</gene>
<dbReference type="InterPro" id="IPR011765">
    <property type="entry name" value="Pept_M16_N"/>
</dbReference>
<dbReference type="Gene3D" id="3.30.830.10">
    <property type="entry name" value="Metalloenzyme, LuxS/M16 peptidase-like"/>
    <property type="match status" value="2"/>
</dbReference>
<comment type="caution">
    <text evidence="4">The sequence shown here is derived from an EMBL/GenBank/DDBJ whole genome shotgun (WGS) entry which is preliminary data.</text>
</comment>
<dbReference type="SUPFAM" id="SSF63411">
    <property type="entry name" value="LuxS/MPP-like metallohydrolase"/>
    <property type="match status" value="2"/>
</dbReference>
<proteinExistence type="inferred from homology"/>
<dbReference type="PANTHER" id="PTHR11851">
    <property type="entry name" value="METALLOPROTEASE"/>
    <property type="match status" value="1"/>
</dbReference>
<dbReference type="InterPro" id="IPR011249">
    <property type="entry name" value="Metalloenz_LuxS/M16"/>
</dbReference>
<reference evidence="4" key="1">
    <citation type="journal article" date="2020" name="mSystems">
        <title>Genome- and Community-Level Interaction Insights into Carbon Utilization and Element Cycling Functions of Hydrothermarchaeota in Hydrothermal Sediment.</title>
        <authorList>
            <person name="Zhou Z."/>
            <person name="Liu Y."/>
            <person name="Xu W."/>
            <person name="Pan J."/>
            <person name="Luo Z.H."/>
            <person name="Li M."/>
        </authorList>
    </citation>
    <scope>NUCLEOTIDE SEQUENCE [LARGE SCALE GENOMIC DNA]</scope>
    <source>
        <strain evidence="4">SpSt-747</strain>
    </source>
</reference>
<evidence type="ECO:0000256" key="1">
    <source>
        <dbReference type="ARBA" id="ARBA00007261"/>
    </source>
</evidence>
<comment type="similarity">
    <text evidence="1">Belongs to the peptidase M16 family.</text>
</comment>
<evidence type="ECO:0000259" key="2">
    <source>
        <dbReference type="Pfam" id="PF00675"/>
    </source>
</evidence>
<evidence type="ECO:0000259" key="3">
    <source>
        <dbReference type="Pfam" id="PF05193"/>
    </source>
</evidence>
<dbReference type="InterPro" id="IPR007863">
    <property type="entry name" value="Peptidase_M16_C"/>
</dbReference>
<dbReference type="AlphaFoldDB" id="A0A7V3YGW1"/>
<dbReference type="Pfam" id="PF05193">
    <property type="entry name" value="Peptidase_M16_C"/>
    <property type="match status" value="1"/>
</dbReference>
<dbReference type="InterPro" id="IPR050361">
    <property type="entry name" value="MPP/UQCRC_Complex"/>
</dbReference>
<dbReference type="PANTHER" id="PTHR11851:SF49">
    <property type="entry name" value="MITOCHONDRIAL-PROCESSING PEPTIDASE SUBUNIT ALPHA"/>
    <property type="match status" value="1"/>
</dbReference>
<dbReference type="EMBL" id="DTFV01000086">
    <property type="protein sequence ID" value="HGI30858.1"/>
    <property type="molecule type" value="Genomic_DNA"/>
</dbReference>
<accession>A0A7V3YGW1</accession>
<sequence>MRFLSYTKRVLPCGARVVFRRMDSPLVAVNLWVRAGVKDEEPEKNGISHFFEHMVFKGTVHFPGLLLSRRVQALGGTLNAGTSLDTTDFYLVVPREFWKEALALEMELVTQPLFDPEDIEREKMVVIQEIHLDEDDPEERLARLLYERVFSDTPYGLPILGREETVRLFTREDLLRHRERFYHPANMVLAVSGDLQEGELFAFSEELFGSFPVPRELDAPLFPPLPSPERQIVECVMDVRRFYGAIGFLCGGIKSDDFYLLRLLSLVMGDGLGSRLNVALREERQIVDTIHTTYSYYEHAGIFAVFFTFSQGSLEEIEEAIRGEFTRLTYFVPTDEELERAKNLLKSGFFSATETTLGSAELLGRLDTIDSIDRSLRALFEIERVKPQDLVEVARRYVDFERGTSILIKPGE</sequence>
<feature type="domain" description="Peptidase M16 C-terminal" evidence="3">
    <location>
        <begin position="169"/>
        <end position="345"/>
    </location>
</feature>
<dbReference type="Pfam" id="PF00675">
    <property type="entry name" value="Peptidase_M16"/>
    <property type="match status" value="1"/>
</dbReference>
<feature type="domain" description="Peptidase M16 N-terminal" evidence="2">
    <location>
        <begin position="23"/>
        <end position="161"/>
    </location>
</feature>
<evidence type="ECO:0000313" key="4">
    <source>
        <dbReference type="EMBL" id="HGI30858.1"/>
    </source>
</evidence>
<organism evidence="4">
    <name type="scientific">Candidatus Caldatribacterium californiense</name>
    <dbReference type="NCBI Taxonomy" id="1454726"/>
    <lineage>
        <taxon>Bacteria</taxon>
        <taxon>Pseudomonadati</taxon>
        <taxon>Atribacterota</taxon>
        <taxon>Atribacteria</taxon>
        <taxon>Atribacterales</taxon>
        <taxon>Candidatus Caldatribacteriaceae</taxon>
        <taxon>Candidatus Caldatribacterium</taxon>
    </lineage>
</organism>
<name>A0A7V3YGW1_9BACT</name>
<dbReference type="GO" id="GO:0046872">
    <property type="term" value="F:metal ion binding"/>
    <property type="evidence" value="ECO:0007669"/>
    <property type="project" value="InterPro"/>
</dbReference>